<dbReference type="InterPro" id="IPR011330">
    <property type="entry name" value="Glyco_hydro/deAcase_b/a-brl"/>
</dbReference>
<reference evidence="4 5" key="1">
    <citation type="submission" date="2020-08" db="EMBL/GenBank/DDBJ databases">
        <title>Draft genome sequencing of an Anaerocolumna strain isolated from anoxic soil subjected to BSD treatment.</title>
        <authorList>
            <person name="Uek A."/>
            <person name="Tonouchi A."/>
        </authorList>
    </citation>
    <scope>NUCLEOTIDE SEQUENCE [LARGE SCALE GENOMIC DNA]</scope>
    <source>
        <strain evidence="4 5">CTTW</strain>
    </source>
</reference>
<keyword evidence="2" id="KW-0472">Membrane</keyword>
<name>A0A7I8DPC7_9FIRM</name>
<dbReference type="CDD" id="cd10944">
    <property type="entry name" value="CE4_SmPgdA_like"/>
    <property type="match status" value="1"/>
</dbReference>
<keyword evidence="2" id="KW-1133">Transmembrane helix</keyword>
<dbReference type="PANTHER" id="PTHR10587">
    <property type="entry name" value="GLYCOSYL TRANSFERASE-RELATED"/>
    <property type="match status" value="1"/>
</dbReference>
<gene>
    <name evidence="4" type="ORF">bsdcttw_32990</name>
</gene>
<dbReference type="SUPFAM" id="SSF88713">
    <property type="entry name" value="Glycoside hydrolase/deacetylase"/>
    <property type="match status" value="1"/>
</dbReference>
<dbReference type="RefSeq" id="WP_185255950.1">
    <property type="nucleotide sequence ID" value="NZ_AP023368.1"/>
</dbReference>
<organism evidence="4 5">
    <name type="scientific">Anaerocolumna chitinilytica</name>
    <dbReference type="NCBI Taxonomy" id="1727145"/>
    <lineage>
        <taxon>Bacteria</taxon>
        <taxon>Bacillati</taxon>
        <taxon>Bacillota</taxon>
        <taxon>Clostridia</taxon>
        <taxon>Lachnospirales</taxon>
        <taxon>Lachnospiraceae</taxon>
        <taxon>Anaerocolumna</taxon>
    </lineage>
</organism>
<protein>
    <recommendedName>
        <fullName evidence="3">NodB homology domain-containing protein</fullName>
    </recommendedName>
</protein>
<dbReference type="Proteomes" id="UP000515703">
    <property type="component" value="Chromosome"/>
</dbReference>
<proteinExistence type="predicted"/>
<keyword evidence="5" id="KW-1185">Reference proteome</keyword>
<dbReference type="PROSITE" id="PS51677">
    <property type="entry name" value="NODB"/>
    <property type="match status" value="1"/>
</dbReference>
<sequence>MGNIQSESESVLRRKKRVKHLKTAIIIIVILCLVLPSLLCAVLFVKIYSLERKIDNLTERQVETEGKVSKTFEKNLYYEAEDYSSSLEESEKNSYNEEEISTPNSVDANLNSESSKTAKDSPSSSKNADGTLAADKKTIISSNKKTSSGKSSAGKTNAIEANDKSQTKSKDKQSSSNTEIKKNVGTKEKEKYEGKEVYLTFDDGPSSYTDDILDVLNKYQVKATFFVIGKTDEQSRRLYKRIVDEEHSIGMHSYSHDYSQIYKSLKDFENDYKRIKKLIYDTTGLMTDIYRFPGGSGNQVSGTDMSVFIRYLNKENVVYYDWNVASGDATGITYSPEQLCDNALEGIADHTRSIVLMHDTDAKLNTVKSLDSLLSTLTQSGAKLLTLNDTVRPIQQIKLSSSELNNN</sequence>
<feature type="domain" description="NodB homology" evidence="3">
    <location>
        <begin position="195"/>
        <end position="385"/>
    </location>
</feature>
<feature type="region of interest" description="Disordered" evidence="1">
    <location>
        <begin position="83"/>
        <end position="187"/>
    </location>
</feature>
<dbReference type="InterPro" id="IPR002509">
    <property type="entry name" value="NODB_dom"/>
</dbReference>
<dbReference type="Pfam" id="PF01522">
    <property type="entry name" value="Polysacc_deac_1"/>
    <property type="match status" value="1"/>
</dbReference>
<dbReference type="Gene3D" id="3.20.20.370">
    <property type="entry name" value="Glycoside hydrolase/deacetylase"/>
    <property type="match status" value="1"/>
</dbReference>
<evidence type="ECO:0000259" key="3">
    <source>
        <dbReference type="PROSITE" id="PS51677"/>
    </source>
</evidence>
<keyword evidence="2" id="KW-0812">Transmembrane</keyword>
<feature type="transmembrane region" description="Helical" evidence="2">
    <location>
        <begin position="21"/>
        <end position="45"/>
    </location>
</feature>
<dbReference type="EMBL" id="AP023368">
    <property type="protein sequence ID" value="BCK00259.1"/>
    <property type="molecule type" value="Genomic_DNA"/>
</dbReference>
<dbReference type="AlphaFoldDB" id="A0A7I8DPC7"/>
<evidence type="ECO:0000313" key="5">
    <source>
        <dbReference type="Proteomes" id="UP000515703"/>
    </source>
</evidence>
<dbReference type="GO" id="GO:0005975">
    <property type="term" value="P:carbohydrate metabolic process"/>
    <property type="evidence" value="ECO:0007669"/>
    <property type="project" value="InterPro"/>
</dbReference>
<feature type="compositionally biased region" description="Basic and acidic residues" evidence="1">
    <location>
        <begin position="161"/>
        <end position="187"/>
    </location>
</feature>
<feature type="compositionally biased region" description="Low complexity" evidence="1">
    <location>
        <begin position="112"/>
        <end position="126"/>
    </location>
</feature>
<reference evidence="4 5" key="2">
    <citation type="submission" date="2020-08" db="EMBL/GenBank/DDBJ databases">
        <authorList>
            <person name="Ueki A."/>
            <person name="Tonouchi A."/>
        </authorList>
    </citation>
    <scope>NUCLEOTIDE SEQUENCE [LARGE SCALE GENOMIC DNA]</scope>
    <source>
        <strain evidence="4 5">CTTW</strain>
    </source>
</reference>
<dbReference type="InterPro" id="IPR050248">
    <property type="entry name" value="Polysacc_deacetylase_ArnD"/>
</dbReference>
<dbReference type="KEGG" id="acht:bsdcttw_32990"/>
<feature type="compositionally biased region" description="Polar residues" evidence="1">
    <location>
        <begin position="102"/>
        <end position="111"/>
    </location>
</feature>
<accession>A0A7I8DPC7</accession>
<evidence type="ECO:0000256" key="1">
    <source>
        <dbReference type="SAM" id="MobiDB-lite"/>
    </source>
</evidence>
<evidence type="ECO:0000313" key="4">
    <source>
        <dbReference type="EMBL" id="BCK00259.1"/>
    </source>
</evidence>
<feature type="compositionally biased region" description="Low complexity" evidence="1">
    <location>
        <begin position="139"/>
        <end position="158"/>
    </location>
</feature>
<evidence type="ECO:0000256" key="2">
    <source>
        <dbReference type="SAM" id="Phobius"/>
    </source>
</evidence>
<dbReference type="GO" id="GO:0016810">
    <property type="term" value="F:hydrolase activity, acting on carbon-nitrogen (but not peptide) bonds"/>
    <property type="evidence" value="ECO:0007669"/>
    <property type="project" value="InterPro"/>
</dbReference>
<dbReference type="PANTHER" id="PTHR10587:SF125">
    <property type="entry name" value="POLYSACCHARIDE DEACETYLASE YHEN-RELATED"/>
    <property type="match status" value="1"/>
</dbReference>